<dbReference type="InterPro" id="IPR032720">
    <property type="entry name" value="Cys_rich_CWC"/>
</dbReference>
<name>A0ABX6P9U1_9BURK</name>
<dbReference type="EMBL" id="CP053418">
    <property type="protein sequence ID" value="QJW85711.1"/>
    <property type="molecule type" value="Genomic_DNA"/>
</dbReference>
<evidence type="ECO:0000313" key="2">
    <source>
        <dbReference type="Proteomes" id="UP000500826"/>
    </source>
</evidence>
<dbReference type="Proteomes" id="UP000500826">
    <property type="component" value="Chromosome"/>
</dbReference>
<proteinExistence type="predicted"/>
<keyword evidence="2" id="KW-1185">Reference proteome</keyword>
<dbReference type="Pfam" id="PF14375">
    <property type="entry name" value="Cys_rich_CWC"/>
    <property type="match status" value="1"/>
</dbReference>
<reference evidence="1 2" key="1">
    <citation type="submission" date="2020-05" db="EMBL/GenBank/DDBJ databases">
        <title>Ramlibacter rhizophilus sp. nov., isolated from rhizosphere soil of national flower Mugunghwa from South Korea.</title>
        <authorList>
            <person name="Zheng-Fei Y."/>
            <person name="Huan T."/>
        </authorList>
    </citation>
    <scope>NUCLEOTIDE SEQUENCE [LARGE SCALE GENOMIC DNA]</scope>
    <source>
        <strain evidence="1 2">H242</strain>
    </source>
</reference>
<organism evidence="1 2">
    <name type="scientific">Ramlibacter terrae</name>
    <dbReference type="NCBI Taxonomy" id="2732511"/>
    <lineage>
        <taxon>Bacteria</taxon>
        <taxon>Pseudomonadati</taxon>
        <taxon>Pseudomonadota</taxon>
        <taxon>Betaproteobacteria</taxon>
        <taxon>Burkholderiales</taxon>
        <taxon>Comamonadaceae</taxon>
        <taxon>Ramlibacter</taxon>
    </lineage>
</organism>
<protein>
    <submittedName>
        <fullName evidence="1">Uncharacterized protein</fullName>
    </submittedName>
</protein>
<accession>A0ABX6P9U1</accession>
<sequence>MEVERATGVKQEACWCTQVDFNADLLARVPAPARDKACICAACARAANT</sequence>
<evidence type="ECO:0000313" key="1">
    <source>
        <dbReference type="EMBL" id="QJW85711.1"/>
    </source>
</evidence>
<gene>
    <name evidence="1" type="ORF">HK414_02295</name>
</gene>